<proteinExistence type="predicted"/>
<protein>
    <recommendedName>
        <fullName evidence="3">ABC transporter permease</fullName>
    </recommendedName>
</protein>
<organism evidence="2">
    <name type="scientific">Phocaeicola vulgatus</name>
    <name type="common">Bacteroides vulgatus</name>
    <dbReference type="NCBI Taxonomy" id="821"/>
    <lineage>
        <taxon>Bacteria</taxon>
        <taxon>Pseudomonadati</taxon>
        <taxon>Bacteroidota</taxon>
        <taxon>Bacteroidia</taxon>
        <taxon>Bacteroidales</taxon>
        <taxon>Bacteroidaceae</taxon>
        <taxon>Phocaeicola</taxon>
    </lineage>
</organism>
<feature type="transmembrane region" description="Helical" evidence="1">
    <location>
        <begin position="21"/>
        <end position="44"/>
    </location>
</feature>
<dbReference type="AlphaFoldDB" id="A0A6N2UMM3"/>
<evidence type="ECO:0000256" key="1">
    <source>
        <dbReference type="SAM" id="Phobius"/>
    </source>
</evidence>
<gene>
    <name evidence="2" type="ORF">BVLFYP11_02239</name>
</gene>
<keyword evidence="1" id="KW-0812">Transmembrane</keyword>
<name>A0A6N2UMM3_PHOVU</name>
<keyword evidence="1" id="KW-0472">Membrane</keyword>
<sequence>MLRHYIKMAMRHLLKNKIQNLISIVGLSVGILCFSICLYCSRFISEVDSCFSNKELIADINLCTTRGDLYSGIPATTIEELRKLRFDEVQDFTFTVYPRERSYNVEIKEGKELPYDHLMTMEVDSLFRKVFTPRIL</sequence>
<accession>A0A6N2UMM3</accession>
<keyword evidence="1" id="KW-1133">Transmembrane helix</keyword>
<evidence type="ECO:0008006" key="3">
    <source>
        <dbReference type="Google" id="ProtNLM"/>
    </source>
</evidence>
<reference evidence="2" key="1">
    <citation type="submission" date="2019-11" db="EMBL/GenBank/DDBJ databases">
        <authorList>
            <person name="Feng L."/>
        </authorList>
    </citation>
    <scope>NUCLEOTIDE SEQUENCE</scope>
    <source>
        <strain evidence="2">BvulgatusLFYP11</strain>
    </source>
</reference>
<evidence type="ECO:0000313" key="2">
    <source>
        <dbReference type="EMBL" id="VYT18958.1"/>
    </source>
</evidence>
<dbReference type="EMBL" id="CACRTA010000025">
    <property type="protein sequence ID" value="VYT18958.1"/>
    <property type="molecule type" value="Genomic_DNA"/>
</dbReference>